<accession>A0A4Z0BNT5</accession>
<keyword evidence="5" id="KW-0998">Cell outer membrane</keyword>
<keyword evidence="6" id="KW-0449">Lipoprotein</keyword>
<evidence type="ECO:0000256" key="5">
    <source>
        <dbReference type="ARBA" id="ARBA00023237"/>
    </source>
</evidence>
<keyword evidence="4" id="KW-0564">Palmitate</keyword>
<feature type="region of interest" description="Disordered" evidence="7">
    <location>
        <begin position="50"/>
        <end position="74"/>
    </location>
</feature>
<dbReference type="PROSITE" id="PS51257">
    <property type="entry name" value="PROKAR_LIPOPROTEIN"/>
    <property type="match status" value="1"/>
</dbReference>
<dbReference type="Proteomes" id="UP000297564">
    <property type="component" value="Unassembled WGS sequence"/>
</dbReference>
<keyword evidence="10" id="KW-1185">Reference proteome</keyword>
<dbReference type="Pfam" id="PF13627">
    <property type="entry name" value="LptM_cons"/>
    <property type="match status" value="1"/>
</dbReference>
<feature type="signal peptide" evidence="8">
    <location>
        <begin position="1"/>
        <end position="25"/>
    </location>
</feature>
<protein>
    <recommendedName>
        <fullName evidence="11">Lipoprotein</fullName>
    </recommendedName>
</protein>
<evidence type="ECO:0000256" key="7">
    <source>
        <dbReference type="SAM" id="MobiDB-lite"/>
    </source>
</evidence>
<gene>
    <name evidence="9" type="ORF">EZ242_10630</name>
</gene>
<evidence type="ECO:0000313" key="9">
    <source>
        <dbReference type="EMBL" id="TFY99598.1"/>
    </source>
</evidence>
<evidence type="ECO:0000256" key="1">
    <source>
        <dbReference type="ARBA" id="ARBA00004459"/>
    </source>
</evidence>
<keyword evidence="3" id="KW-0472">Membrane</keyword>
<dbReference type="InterPro" id="IPR032831">
    <property type="entry name" value="LptM_cons"/>
</dbReference>
<dbReference type="AlphaFoldDB" id="A0A4Z0BNT5"/>
<reference evidence="9 10" key="1">
    <citation type="submission" date="2019-03" db="EMBL/GenBank/DDBJ databases">
        <title>Ramlibacter rhizophilus CCTCC AB2015357, whole genome shotgun sequence.</title>
        <authorList>
            <person name="Zhang X."/>
            <person name="Feng G."/>
            <person name="Zhu H."/>
        </authorList>
    </citation>
    <scope>NUCLEOTIDE SEQUENCE [LARGE SCALE GENOMIC DNA]</scope>
    <source>
        <strain evidence="9 10">CCTCC AB2015357</strain>
    </source>
</reference>
<dbReference type="EMBL" id="SMLL01000004">
    <property type="protein sequence ID" value="TFY99598.1"/>
    <property type="molecule type" value="Genomic_DNA"/>
</dbReference>
<evidence type="ECO:0000313" key="10">
    <source>
        <dbReference type="Proteomes" id="UP000297564"/>
    </source>
</evidence>
<name>A0A4Z0BNT5_9BURK</name>
<keyword evidence="2 8" id="KW-0732">Signal</keyword>
<evidence type="ECO:0000256" key="2">
    <source>
        <dbReference type="ARBA" id="ARBA00022729"/>
    </source>
</evidence>
<feature type="chain" id="PRO_5021498023" description="Lipoprotein" evidence="8">
    <location>
        <begin position="26"/>
        <end position="74"/>
    </location>
</feature>
<feature type="compositionally biased region" description="Low complexity" evidence="7">
    <location>
        <begin position="59"/>
        <end position="74"/>
    </location>
</feature>
<dbReference type="OrthoDB" id="8550022at2"/>
<organism evidence="9 10">
    <name type="scientific">Ramlibacter rhizophilus</name>
    <dbReference type="NCBI Taxonomy" id="1781167"/>
    <lineage>
        <taxon>Bacteria</taxon>
        <taxon>Pseudomonadati</taxon>
        <taxon>Pseudomonadota</taxon>
        <taxon>Betaproteobacteria</taxon>
        <taxon>Burkholderiales</taxon>
        <taxon>Comamonadaceae</taxon>
        <taxon>Ramlibacter</taxon>
    </lineage>
</organism>
<sequence>MFAWSKTILVRPSAMALLASVAALAGCGQKGPLFLPSGDQAVGRATLPQTLLPGPIREPAATSASPANSPGLQR</sequence>
<evidence type="ECO:0008006" key="11">
    <source>
        <dbReference type="Google" id="ProtNLM"/>
    </source>
</evidence>
<evidence type="ECO:0000256" key="8">
    <source>
        <dbReference type="SAM" id="SignalP"/>
    </source>
</evidence>
<evidence type="ECO:0000256" key="3">
    <source>
        <dbReference type="ARBA" id="ARBA00023136"/>
    </source>
</evidence>
<evidence type="ECO:0000256" key="4">
    <source>
        <dbReference type="ARBA" id="ARBA00023139"/>
    </source>
</evidence>
<dbReference type="GO" id="GO:0009279">
    <property type="term" value="C:cell outer membrane"/>
    <property type="evidence" value="ECO:0007669"/>
    <property type="project" value="UniProtKB-SubCell"/>
</dbReference>
<dbReference type="NCBIfam" id="NF047847">
    <property type="entry name" value="SS_mature_LptM"/>
    <property type="match status" value="1"/>
</dbReference>
<dbReference type="RefSeq" id="WP_135285141.1">
    <property type="nucleotide sequence ID" value="NZ_SMLL01000004.1"/>
</dbReference>
<evidence type="ECO:0000256" key="6">
    <source>
        <dbReference type="ARBA" id="ARBA00023288"/>
    </source>
</evidence>
<comment type="subcellular location">
    <subcellularLocation>
        <location evidence="1">Cell outer membrane</location>
        <topology evidence="1">Lipid-anchor</topology>
    </subcellularLocation>
</comment>
<comment type="caution">
    <text evidence="9">The sequence shown here is derived from an EMBL/GenBank/DDBJ whole genome shotgun (WGS) entry which is preliminary data.</text>
</comment>
<proteinExistence type="predicted"/>